<keyword evidence="1" id="KW-0805">Transcription regulation</keyword>
<dbReference type="PROSITE" id="PS01124">
    <property type="entry name" value="HTH_ARAC_FAMILY_2"/>
    <property type="match status" value="1"/>
</dbReference>
<dbReference type="RefSeq" id="WP_378293121.1">
    <property type="nucleotide sequence ID" value="NZ_JBHSON010000177.1"/>
</dbReference>
<keyword evidence="3" id="KW-0804">Transcription</keyword>
<dbReference type="InterPro" id="IPR009057">
    <property type="entry name" value="Homeodomain-like_sf"/>
</dbReference>
<dbReference type="InterPro" id="IPR050204">
    <property type="entry name" value="AraC_XylS_family_regulators"/>
</dbReference>
<sequence length="320" mass="34178">MDVLSDVIASVRTGRPHSSRTAERAPWGAWFHASSAAGFHVMLAGSSWLLPEEGEPVRLGVGDVVFAARGSAHGLADSPSTPLTASEPIVLNEIRPTDPEAEAHASAVMLCGAYRMDGTRSHPLLDELPPIIHLPARLGRGAPLRGAIDLLAAEMERPGPGTDAVVPALLDTLLLFILRAWYEEQPRTGWAGVLGDPEISAALRALHDDPARPWTVEELGRAAGLSRAAFARRFTALVGRPPLAYLTWWRLTTAARLLRDGDAPLAAVAGQVGYGSEYAFANAFKREYGIAPGRYRTAPTSIVESAPSPMSRSDSERSVS</sequence>
<dbReference type="EMBL" id="JBHSON010000177">
    <property type="protein sequence ID" value="MFC5754733.1"/>
    <property type="molecule type" value="Genomic_DNA"/>
</dbReference>
<evidence type="ECO:0000256" key="3">
    <source>
        <dbReference type="ARBA" id="ARBA00023163"/>
    </source>
</evidence>
<accession>A0ABW1AJL7</accession>
<dbReference type="PANTHER" id="PTHR46796">
    <property type="entry name" value="HTH-TYPE TRANSCRIPTIONAL ACTIVATOR RHAS-RELATED"/>
    <property type="match status" value="1"/>
</dbReference>
<dbReference type="SUPFAM" id="SSF46689">
    <property type="entry name" value="Homeodomain-like"/>
    <property type="match status" value="2"/>
</dbReference>
<comment type="caution">
    <text evidence="6">The sequence shown here is derived from an EMBL/GenBank/DDBJ whole genome shotgun (WGS) entry which is preliminary data.</text>
</comment>
<evidence type="ECO:0000313" key="7">
    <source>
        <dbReference type="Proteomes" id="UP001596074"/>
    </source>
</evidence>
<dbReference type="Proteomes" id="UP001596074">
    <property type="component" value="Unassembled WGS sequence"/>
</dbReference>
<evidence type="ECO:0000259" key="5">
    <source>
        <dbReference type="PROSITE" id="PS01124"/>
    </source>
</evidence>
<dbReference type="Pfam" id="PF12852">
    <property type="entry name" value="Cupin_6"/>
    <property type="match status" value="1"/>
</dbReference>
<dbReference type="PANTHER" id="PTHR46796:SF13">
    <property type="entry name" value="HTH-TYPE TRANSCRIPTIONAL ACTIVATOR RHAS"/>
    <property type="match status" value="1"/>
</dbReference>
<feature type="domain" description="HTH araC/xylS-type" evidence="5">
    <location>
        <begin position="200"/>
        <end position="298"/>
    </location>
</feature>
<evidence type="ECO:0000256" key="4">
    <source>
        <dbReference type="SAM" id="MobiDB-lite"/>
    </source>
</evidence>
<evidence type="ECO:0000256" key="1">
    <source>
        <dbReference type="ARBA" id="ARBA00023015"/>
    </source>
</evidence>
<feature type="region of interest" description="Disordered" evidence="4">
    <location>
        <begin position="301"/>
        <end position="320"/>
    </location>
</feature>
<dbReference type="InterPro" id="IPR018060">
    <property type="entry name" value="HTH_AraC"/>
</dbReference>
<dbReference type="InterPro" id="IPR020449">
    <property type="entry name" value="Tscrpt_reg_AraC-type_HTH"/>
</dbReference>
<evidence type="ECO:0000256" key="2">
    <source>
        <dbReference type="ARBA" id="ARBA00023125"/>
    </source>
</evidence>
<dbReference type="SUPFAM" id="SSF51182">
    <property type="entry name" value="RmlC-like cupins"/>
    <property type="match status" value="1"/>
</dbReference>
<dbReference type="PRINTS" id="PR00032">
    <property type="entry name" value="HTHARAC"/>
</dbReference>
<gene>
    <name evidence="6" type="ORF">ACFPZN_54750</name>
</gene>
<dbReference type="InterPro" id="IPR011051">
    <property type="entry name" value="RmlC_Cupin_sf"/>
</dbReference>
<keyword evidence="2" id="KW-0238">DNA-binding</keyword>
<proteinExistence type="predicted"/>
<keyword evidence="7" id="KW-1185">Reference proteome</keyword>
<dbReference type="Pfam" id="PF12833">
    <property type="entry name" value="HTH_18"/>
    <property type="match status" value="1"/>
</dbReference>
<dbReference type="Gene3D" id="1.10.10.60">
    <property type="entry name" value="Homeodomain-like"/>
    <property type="match status" value="2"/>
</dbReference>
<name>A0ABW1AJL7_9ACTN</name>
<reference evidence="7" key="1">
    <citation type="journal article" date="2019" name="Int. J. Syst. Evol. Microbiol.">
        <title>The Global Catalogue of Microorganisms (GCM) 10K type strain sequencing project: providing services to taxonomists for standard genome sequencing and annotation.</title>
        <authorList>
            <consortium name="The Broad Institute Genomics Platform"/>
            <consortium name="The Broad Institute Genome Sequencing Center for Infectious Disease"/>
            <person name="Wu L."/>
            <person name="Ma J."/>
        </authorList>
    </citation>
    <scope>NUCLEOTIDE SEQUENCE [LARGE SCALE GENOMIC DNA]</scope>
    <source>
        <strain evidence="7">KCTC 42087</strain>
    </source>
</reference>
<dbReference type="SMART" id="SM00342">
    <property type="entry name" value="HTH_ARAC"/>
    <property type="match status" value="1"/>
</dbReference>
<evidence type="ECO:0000313" key="6">
    <source>
        <dbReference type="EMBL" id="MFC5754733.1"/>
    </source>
</evidence>
<feature type="compositionally biased region" description="Polar residues" evidence="4">
    <location>
        <begin position="301"/>
        <end position="312"/>
    </location>
</feature>
<organism evidence="6 7">
    <name type="scientific">Actinomadura rugatobispora</name>
    <dbReference type="NCBI Taxonomy" id="1994"/>
    <lineage>
        <taxon>Bacteria</taxon>
        <taxon>Bacillati</taxon>
        <taxon>Actinomycetota</taxon>
        <taxon>Actinomycetes</taxon>
        <taxon>Streptosporangiales</taxon>
        <taxon>Thermomonosporaceae</taxon>
        <taxon>Actinomadura</taxon>
    </lineage>
</organism>
<protein>
    <submittedName>
        <fullName evidence="6">AraC family transcriptional regulator</fullName>
    </submittedName>
</protein>
<dbReference type="InterPro" id="IPR032783">
    <property type="entry name" value="AraC_lig"/>
</dbReference>